<reference evidence="4" key="1">
    <citation type="journal article" date="2021" name="PeerJ">
        <title>Extensive microbial diversity within the chicken gut microbiome revealed by metagenomics and culture.</title>
        <authorList>
            <person name="Gilroy R."/>
            <person name="Ravi A."/>
            <person name="Getino M."/>
            <person name="Pursley I."/>
            <person name="Horton D.L."/>
            <person name="Alikhan N.F."/>
            <person name="Baker D."/>
            <person name="Gharbi K."/>
            <person name="Hall N."/>
            <person name="Watson M."/>
            <person name="Adriaenssens E.M."/>
            <person name="Foster-Nyarko E."/>
            <person name="Jarju S."/>
            <person name="Secka A."/>
            <person name="Antonio M."/>
            <person name="Oren A."/>
            <person name="Chaudhuri R.R."/>
            <person name="La Ragione R."/>
            <person name="Hildebrand F."/>
            <person name="Pallen M.J."/>
        </authorList>
    </citation>
    <scope>NUCLEOTIDE SEQUENCE</scope>
    <source>
        <strain evidence="4">ChiHecolR3B27-1887</strain>
    </source>
</reference>
<protein>
    <submittedName>
        <fullName evidence="4">DUF4143 domain-containing protein</fullName>
    </submittedName>
</protein>
<dbReference type="InterPro" id="IPR035897">
    <property type="entry name" value="Toll_tir_struct_dom_sf"/>
</dbReference>
<feature type="domain" description="TIR" evidence="3">
    <location>
        <begin position="449"/>
        <end position="579"/>
    </location>
</feature>
<organism evidence="4 5">
    <name type="scientific">Candidatus Olsenella stercoravium</name>
    <dbReference type="NCBI Taxonomy" id="2838713"/>
    <lineage>
        <taxon>Bacteria</taxon>
        <taxon>Bacillati</taxon>
        <taxon>Actinomycetota</taxon>
        <taxon>Coriobacteriia</taxon>
        <taxon>Coriobacteriales</taxon>
        <taxon>Atopobiaceae</taxon>
        <taxon>Olsenella</taxon>
    </lineage>
</organism>
<sequence length="806" mass="89440">MYVQRSLVSSILSCHTKVAIIEGARAVGKTSLAHNELESRGFAYYTLAEQETYNYASRNLSEWVNGLKLPAIIDEAQRIPDLPLAVKERVDRLPNASLQIVLTGSASINRKGLEGQDPLARRSRRYTLHPLTRREIAHNPDSIVDDLWEGIIDQSFQSNMSRKDLYDLIALGGLPQYALGTQFTSPRERYLSIKDDIDGVLGDTILPGEQLDKTIAHAVLRSLLGIPGGILKVSRISNELGYDSRTISRYIGIFERRFLIHSLPNLRLAAHKQNVAHSKIHPVDTSFSCELLSESGKDPLSEPALFGGIFESFVVNQLVAAAQWSRHLPDSFYWRESGSKPNEVDLVLVSGQELVGIEVKAASSIDASDFKGLRALSSDPRFKRGFVIYTGGTIVREAHNLWALPVSALWEKGVLLKPSEKTSPEQVQRAVTLPSVKPSSDQPFDARLFLSYRHEDNEYLDGAIIRLADDIAREYKFQSGSSGLEVFVDTRSISWGEEWQSALGSAVDATTFIMPAVTPGYLSSQACREELQTFVSRGEDLANGHVLSLIWQKYHSTPAAAQNPSIVETIERYQYKDVSDLRDVDSTDRTYKERVRELAEEIRKAVLADADRVSGTLATSKAQPDDETDEPIGLIDRVSNLGDSLNIFKTSFESTTLELSNIQIAINAHPAPQTGNVDALRSWCEGIERDTKAHVSSMREKLADSRKAWSDVCDTTKALIRATAVMKAGGQPLDISDLRMQLTATRAQLDQIGDLEQQLTPLKMLTVLSPRLRFLSDGLHELVNTVVDMRASLDDLIFQADHSETI</sequence>
<dbReference type="InterPro" id="IPR041682">
    <property type="entry name" value="AAA_14"/>
</dbReference>
<dbReference type="AlphaFoldDB" id="A0A9D2IQM7"/>
<evidence type="ECO:0000259" key="1">
    <source>
        <dbReference type="Pfam" id="PF13173"/>
    </source>
</evidence>
<dbReference type="Pfam" id="PF13635">
    <property type="entry name" value="DUF4143"/>
    <property type="match status" value="1"/>
</dbReference>
<dbReference type="EMBL" id="DXBZ01000143">
    <property type="protein sequence ID" value="HIZ18887.1"/>
    <property type="molecule type" value="Genomic_DNA"/>
</dbReference>
<dbReference type="SUPFAM" id="SSF52200">
    <property type="entry name" value="Toll/Interleukin receptor TIR domain"/>
    <property type="match status" value="1"/>
</dbReference>
<comment type="caution">
    <text evidence="4">The sequence shown here is derived from an EMBL/GenBank/DDBJ whole genome shotgun (WGS) entry which is preliminary data.</text>
</comment>
<evidence type="ECO:0000313" key="5">
    <source>
        <dbReference type="Proteomes" id="UP000824029"/>
    </source>
</evidence>
<dbReference type="Pfam" id="PF13676">
    <property type="entry name" value="TIR_2"/>
    <property type="match status" value="1"/>
</dbReference>
<dbReference type="GO" id="GO:0007165">
    <property type="term" value="P:signal transduction"/>
    <property type="evidence" value="ECO:0007669"/>
    <property type="project" value="InterPro"/>
</dbReference>
<dbReference type="InterPro" id="IPR027417">
    <property type="entry name" value="P-loop_NTPase"/>
</dbReference>
<dbReference type="Gene3D" id="3.40.50.10140">
    <property type="entry name" value="Toll/interleukin-1 receptor homology (TIR) domain"/>
    <property type="match status" value="1"/>
</dbReference>
<dbReference type="Proteomes" id="UP000824029">
    <property type="component" value="Unassembled WGS sequence"/>
</dbReference>
<dbReference type="SUPFAM" id="SSF52540">
    <property type="entry name" value="P-loop containing nucleoside triphosphate hydrolases"/>
    <property type="match status" value="1"/>
</dbReference>
<name>A0A9D2IQM7_9ACTN</name>
<reference evidence="4" key="2">
    <citation type="submission" date="2021-04" db="EMBL/GenBank/DDBJ databases">
        <authorList>
            <person name="Gilroy R."/>
        </authorList>
    </citation>
    <scope>NUCLEOTIDE SEQUENCE</scope>
    <source>
        <strain evidence="4">ChiHecolR3B27-1887</strain>
    </source>
</reference>
<dbReference type="InterPro" id="IPR025420">
    <property type="entry name" value="DUF4143"/>
</dbReference>
<dbReference type="PANTHER" id="PTHR43566:SF2">
    <property type="entry name" value="DUF4143 DOMAIN-CONTAINING PROTEIN"/>
    <property type="match status" value="1"/>
</dbReference>
<accession>A0A9D2IQM7</accession>
<dbReference type="Pfam" id="PF13173">
    <property type="entry name" value="AAA_14"/>
    <property type="match status" value="1"/>
</dbReference>
<evidence type="ECO:0000259" key="2">
    <source>
        <dbReference type="Pfam" id="PF13635"/>
    </source>
</evidence>
<dbReference type="PANTHER" id="PTHR43566">
    <property type="entry name" value="CONSERVED PROTEIN"/>
    <property type="match status" value="1"/>
</dbReference>
<dbReference type="InterPro" id="IPR000157">
    <property type="entry name" value="TIR_dom"/>
</dbReference>
<proteinExistence type="predicted"/>
<gene>
    <name evidence="4" type="ORF">IAA22_07250</name>
</gene>
<evidence type="ECO:0000259" key="3">
    <source>
        <dbReference type="Pfam" id="PF13676"/>
    </source>
</evidence>
<evidence type="ECO:0000313" key="4">
    <source>
        <dbReference type="EMBL" id="HIZ18887.1"/>
    </source>
</evidence>
<feature type="domain" description="AAA" evidence="1">
    <location>
        <begin position="16"/>
        <end position="136"/>
    </location>
</feature>
<feature type="domain" description="DUF4143" evidence="2">
    <location>
        <begin position="214"/>
        <end position="361"/>
    </location>
</feature>